<dbReference type="EMBL" id="DF973611">
    <property type="protein sequence ID" value="GAU35953.1"/>
    <property type="molecule type" value="Genomic_DNA"/>
</dbReference>
<organism evidence="3 4">
    <name type="scientific">Trifolium subterraneum</name>
    <name type="common">Subterranean clover</name>
    <dbReference type="NCBI Taxonomy" id="3900"/>
    <lineage>
        <taxon>Eukaryota</taxon>
        <taxon>Viridiplantae</taxon>
        <taxon>Streptophyta</taxon>
        <taxon>Embryophyta</taxon>
        <taxon>Tracheophyta</taxon>
        <taxon>Spermatophyta</taxon>
        <taxon>Magnoliopsida</taxon>
        <taxon>eudicotyledons</taxon>
        <taxon>Gunneridae</taxon>
        <taxon>Pentapetalae</taxon>
        <taxon>rosids</taxon>
        <taxon>fabids</taxon>
        <taxon>Fabales</taxon>
        <taxon>Fabaceae</taxon>
        <taxon>Papilionoideae</taxon>
        <taxon>50 kb inversion clade</taxon>
        <taxon>NPAAA clade</taxon>
        <taxon>Hologalegina</taxon>
        <taxon>IRL clade</taxon>
        <taxon>Trifolieae</taxon>
        <taxon>Trifolium</taxon>
    </lineage>
</organism>
<gene>
    <name evidence="3" type="ORF">TSUD_147380</name>
</gene>
<accession>A0A2Z6N1K6</accession>
<evidence type="ECO:0000313" key="4">
    <source>
        <dbReference type="Proteomes" id="UP000242715"/>
    </source>
</evidence>
<protein>
    <recommendedName>
        <fullName evidence="2">Retrotransposon gag domain-containing protein</fullName>
    </recommendedName>
</protein>
<dbReference type="Pfam" id="PF03732">
    <property type="entry name" value="Retrotrans_gag"/>
    <property type="match status" value="1"/>
</dbReference>
<dbReference type="InterPro" id="IPR005162">
    <property type="entry name" value="Retrotrans_gag_dom"/>
</dbReference>
<feature type="compositionally biased region" description="Basic and acidic residues" evidence="1">
    <location>
        <begin position="285"/>
        <end position="295"/>
    </location>
</feature>
<evidence type="ECO:0000256" key="1">
    <source>
        <dbReference type="SAM" id="MobiDB-lite"/>
    </source>
</evidence>
<dbReference type="Proteomes" id="UP000242715">
    <property type="component" value="Unassembled WGS sequence"/>
</dbReference>
<dbReference type="AlphaFoldDB" id="A0A2Z6N1K6"/>
<keyword evidence="4" id="KW-1185">Reference proteome</keyword>
<feature type="compositionally biased region" description="Basic and acidic residues" evidence="1">
    <location>
        <begin position="306"/>
        <end position="317"/>
    </location>
</feature>
<evidence type="ECO:0000313" key="3">
    <source>
        <dbReference type="EMBL" id="GAU35953.1"/>
    </source>
</evidence>
<dbReference type="OrthoDB" id="1432211at2759"/>
<name>A0A2Z6N1K6_TRISU</name>
<feature type="region of interest" description="Disordered" evidence="1">
    <location>
        <begin position="239"/>
        <end position="317"/>
    </location>
</feature>
<evidence type="ECO:0000259" key="2">
    <source>
        <dbReference type="Pfam" id="PF03732"/>
    </source>
</evidence>
<reference evidence="4" key="1">
    <citation type="journal article" date="2017" name="Front. Plant Sci.">
        <title>Climate Clever Clovers: New Paradigm to Reduce the Environmental Footprint of Ruminants by Breeding Low Methanogenic Forages Utilizing Haplotype Variation.</title>
        <authorList>
            <person name="Kaur P."/>
            <person name="Appels R."/>
            <person name="Bayer P.E."/>
            <person name="Keeble-Gagnere G."/>
            <person name="Wang J."/>
            <person name="Hirakawa H."/>
            <person name="Shirasawa K."/>
            <person name="Vercoe P."/>
            <person name="Stefanova K."/>
            <person name="Durmic Z."/>
            <person name="Nichols P."/>
            <person name="Revell C."/>
            <person name="Isobe S.N."/>
            <person name="Edwards D."/>
            <person name="Erskine W."/>
        </authorList>
    </citation>
    <scope>NUCLEOTIDE SEQUENCE [LARGE SCALE GENOMIC DNA]</scope>
    <source>
        <strain evidence="4">cv. Daliak</strain>
    </source>
</reference>
<proteinExistence type="predicted"/>
<feature type="domain" description="Retrotransposon gag" evidence="2">
    <location>
        <begin position="133"/>
        <end position="202"/>
    </location>
</feature>
<sequence length="367" mass="41306">MPAKKNTTPHAMEVRLENLELTMEARLQTLEHKYGTMEVALIDIQMKQTENFDKLFAMITHLPQKITPAENEKFSEASFDKGTPKVDLKLSETSRLHGDVLDEFRLSVKKVELPMFSGEDPVGWIARAEALIEEDEAMTWEVLKQALLERYGGVSDGNVFEQLSSLQQEGNVEEFIEDFECLLSQIPRISDEQFFGYFRHGLIEGIRGRVRSLIALGPASRARLMNITKVVDCEFDDKASGRASKKPTGSNSQNGGGNQICGGINKPGEPHDRGRSSNNDLVYVRSDKDHNERGEALSGDKTTMTNDKREQGNRDKGIHHLSSKEIAERRQKRLCFKCGGSYHPRHQCPDKQLRVMVAEEDATIKGT</sequence>